<name>A0A3B1DJ86_9ZZZZ</name>
<organism evidence="1">
    <name type="scientific">hydrothermal vent metagenome</name>
    <dbReference type="NCBI Taxonomy" id="652676"/>
    <lineage>
        <taxon>unclassified sequences</taxon>
        <taxon>metagenomes</taxon>
        <taxon>ecological metagenomes</taxon>
    </lineage>
</organism>
<reference evidence="1" key="1">
    <citation type="submission" date="2018-06" db="EMBL/GenBank/DDBJ databases">
        <authorList>
            <person name="Zhirakovskaya E."/>
        </authorList>
    </citation>
    <scope>NUCLEOTIDE SEQUENCE</scope>
</reference>
<evidence type="ECO:0000313" key="1">
    <source>
        <dbReference type="EMBL" id="VAX38981.1"/>
    </source>
</evidence>
<protein>
    <submittedName>
        <fullName evidence="1">Uncharacterized protein</fullName>
    </submittedName>
</protein>
<dbReference type="AlphaFoldDB" id="A0A3B1DJ86"/>
<gene>
    <name evidence="1" type="ORF">MNBD_PLANCTO02-1100</name>
</gene>
<sequence length="164" mass="17994">MKPGCLSYFCVALSFLTLGYVLGTSGIASTQVVQAQEEREKKSSFSETVQEKTKAAIEAIDIAKEALEAEDLYKSATTEINVFAITCGGVDALKDLERGTGVDPETFASLYAGKAINEIAEHIGQDDKGRLTYKSKVVRMYPRSRLKKMLEQRDELSGREDGVE</sequence>
<accession>A0A3B1DJ86</accession>
<proteinExistence type="predicted"/>
<dbReference type="EMBL" id="UOGL01000283">
    <property type="protein sequence ID" value="VAX38981.1"/>
    <property type="molecule type" value="Genomic_DNA"/>
</dbReference>